<proteinExistence type="predicted"/>
<accession>A0A2H0YQW9</accession>
<keyword evidence="1" id="KW-1133">Transmembrane helix</keyword>
<evidence type="ECO:0000313" key="2">
    <source>
        <dbReference type="EMBL" id="PIS40860.1"/>
    </source>
</evidence>
<dbReference type="Proteomes" id="UP000236845">
    <property type="component" value="Unassembled WGS sequence"/>
</dbReference>
<name>A0A2H0YQW9_9BACT</name>
<evidence type="ECO:0008006" key="4">
    <source>
        <dbReference type="Google" id="ProtNLM"/>
    </source>
</evidence>
<feature type="transmembrane region" description="Helical" evidence="1">
    <location>
        <begin position="30"/>
        <end position="52"/>
    </location>
</feature>
<sequence length="271" mass="31314">MKKRLLEKKYYNLNYSSSARVPWIIAHPKIVLVTLVLIVVGMVYLIYGLPVWQLKSLRVSGSYDFSAEELKQITLRQMNARWLLFFKQNKLWTFDINAYQKRLKERWIFSKLEVSKIIPGTIVLKLIEQKPDFILRINDSIIGIDSAGVASNILTNESVASTIQLDFETPLQAMSLGQKIVSADDMNFLKKFVDEIKKMNEKKLTINSILLKNPPNRTAAIRLVGDSEIRFDLSSPVDRQIDAFVLAYNQKLKNKKFSYIDVTVPSRVYYK</sequence>
<dbReference type="AlphaFoldDB" id="A0A2H0YQW9"/>
<keyword evidence="1" id="KW-0812">Transmembrane</keyword>
<reference evidence="3" key="1">
    <citation type="submission" date="2017-09" db="EMBL/GenBank/DDBJ databases">
        <title>Depth-based differentiation of microbial function through sediment-hosted aquifers and enrichment of novel symbionts in the deep terrestrial subsurface.</title>
        <authorList>
            <person name="Probst A.J."/>
            <person name="Ladd B."/>
            <person name="Jarett J.K."/>
            <person name="Geller-Mcgrath D.E."/>
            <person name="Sieber C.M.K."/>
            <person name="Emerson J.B."/>
            <person name="Anantharaman K."/>
            <person name="Thomas B.C."/>
            <person name="Malmstrom R."/>
            <person name="Stieglmeier M."/>
            <person name="Klingl A."/>
            <person name="Woyke T."/>
            <person name="Ryan C.M."/>
            <person name="Banfield J.F."/>
        </authorList>
    </citation>
    <scope>NUCLEOTIDE SEQUENCE [LARGE SCALE GENOMIC DNA]</scope>
</reference>
<evidence type="ECO:0000256" key="1">
    <source>
        <dbReference type="SAM" id="Phobius"/>
    </source>
</evidence>
<dbReference type="EMBL" id="PEXW01000021">
    <property type="protein sequence ID" value="PIS40860.1"/>
    <property type="molecule type" value="Genomic_DNA"/>
</dbReference>
<protein>
    <recommendedName>
        <fullName evidence="4">POTRA domain-containing protein</fullName>
    </recommendedName>
</protein>
<gene>
    <name evidence="2" type="ORF">COT26_01150</name>
</gene>
<evidence type="ECO:0000313" key="3">
    <source>
        <dbReference type="Proteomes" id="UP000236845"/>
    </source>
</evidence>
<keyword evidence="1" id="KW-0472">Membrane</keyword>
<organism evidence="2 3">
    <name type="scientific">Candidatus Kerfeldbacteria bacterium CG08_land_8_20_14_0_20_43_14</name>
    <dbReference type="NCBI Taxonomy" id="2014246"/>
    <lineage>
        <taxon>Bacteria</taxon>
        <taxon>Candidatus Kerfeldiibacteriota</taxon>
    </lineage>
</organism>
<comment type="caution">
    <text evidence="2">The sequence shown here is derived from an EMBL/GenBank/DDBJ whole genome shotgun (WGS) entry which is preliminary data.</text>
</comment>